<dbReference type="Pfam" id="PF12669">
    <property type="entry name" value="FeoB_associated"/>
    <property type="match status" value="1"/>
</dbReference>
<organism evidence="1">
    <name type="scientific">Blautia hansenii</name>
    <name type="common">Ruminococcus hansenii</name>
    <dbReference type="NCBI Taxonomy" id="1322"/>
    <lineage>
        <taxon>Bacteria</taxon>
        <taxon>Bacillati</taxon>
        <taxon>Bacillota</taxon>
        <taxon>Clostridia</taxon>
        <taxon>Lachnospirales</taxon>
        <taxon>Lachnospiraceae</taxon>
        <taxon>Blautia</taxon>
    </lineage>
</organism>
<proteinExistence type="predicted"/>
<evidence type="ECO:0000313" key="1">
    <source>
        <dbReference type="EMBL" id="VYS73505.1"/>
    </source>
</evidence>
<dbReference type="EMBL" id="CACRSY010000004">
    <property type="protein sequence ID" value="VYS73505.1"/>
    <property type="molecule type" value="Genomic_DNA"/>
</dbReference>
<dbReference type="AlphaFoldDB" id="A0A6N2R0E5"/>
<sequence>MANLLVAGILLLAVGAAVAYIVKAKKSGTKCIGCPSGGCCSKKGGCHGGCDCGSHGTEK</sequence>
<name>A0A6N2R0E5_BLAHA</name>
<gene>
    <name evidence="1" type="ORF">BHLFYP23_01325</name>
</gene>
<reference evidence="1" key="1">
    <citation type="submission" date="2019-11" db="EMBL/GenBank/DDBJ databases">
        <authorList>
            <person name="Feng L."/>
        </authorList>
    </citation>
    <scope>NUCLEOTIDE SEQUENCE</scope>
    <source>
        <strain evidence="1">BhanseniiLFYP23</strain>
    </source>
</reference>
<dbReference type="RefSeq" id="WP_009246903.1">
    <property type="nucleotide sequence ID" value="NZ_CACRSY010000004.1"/>
</dbReference>
<accession>A0A6N2R0E5</accession>
<protein>
    <submittedName>
        <fullName evidence="1">Virus attachment protein p12 family protein</fullName>
    </submittedName>
</protein>